<dbReference type="EMBL" id="LQPJ01000006">
    <property type="protein sequence ID" value="ORW34608.1"/>
    <property type="molecule type" value="Genomic_DNA"/>
</dbReference>
<evidence type="ECO:0000313" key="11">
    <source>
        <dbReference type="EMBL" id="ORW34608.1"/>
    </source>
</evidence>
<evidence type="ECO:0000256" key="2">
    <source>
        <dbReference type="ARBA" id="ARBA00018586"/>
    </source>
</evidence>
<keyword evidence="4" id="KW-0130">Cell adhesion</keyword>
<evidence type="ECO:0000256" key="4">
    <source>
        <dbReference type="ARBA" id="ARBA00022889"/>
    </source>
</evidence>
<reference evidence="11 12" key="1">
    <citation type="submission" date="2016-01" db="EMBL/GenBank/DDBJ databases">
        <title>The new phylogeny of the genus Mycobacterium.</title>
        <authorList>
            <person name="Tarcisio F."/>
            <person name="Conor M."/>
            <person name="Antonella G."/>
            <person name="Elisabetta G."/>
            <person name="Giulia F.S."/>
            <person name="Sara T."/>
            <person name="Anna F."/>
            <person name="Clotilde B."/>
            <person name="Roberto B."/>
            <person name="Veronica D.S."/>
            <person name="Fabio R."/>
            <person name="Monica P."/>
            <person name="Olivier J."/>
            <person name="Enrico T."/>
            <person name="Nicola S."/>
        </authorList>
    </citation>
    <scope>NUCLEOTIDE SEQUENCE [LARGE SCALE GENOMIC DNA]</scope>
    <source>
        <strain evidence="11 12">DSM 44572</strain>
    </source>
</reference>
<evidence type="ECO:0000256" key="10">
    <source>
        <dbReference type="SAM" id="SignalP"/>
    </source>
</evidence>
<dbReference type="RefSeq" id="WP_085076170.1">
    <property type="nucleotide sequence ID" value="NZ_JACKRZ010000429.1"/>
</dbReference>
<evidence type="ECO:0000256" key="5">
    <source>
        <dbReference type="ARBA" id="ARBA00023263"/>
    </source>
</evidence>
<sequence>MTGGKRGSWVRRSAGGALVLSAIGLGGGAGPVNASPPPAPVAHWCPGDPWNPGWGKVEDWDWNRCHDWPGTGTPSGPAGWGPWGPPPPWAPPQPPQPAWAPGANLMWNPTAGNWGFWNNGVWTPT</sequence>
<organism evidence="11 12">
    <name type="scientific">Mycobacterium palustre</name>
    <dbReference type="NCBI Taxonomy" id="153971"/>
    <lineage>
        <taxon>Bacteria</taxon>
        <taxon>Bacillati</taxon>
        <taxon>Actinomycetota</taxon>
        <taxon>Actinomycetes</taxon>
        <taxon>Mycobacteriales</taxon>
        <taxon>Mycobacteriaceae</taxon>
        <taxon>Mycobacterium</taxon>
        <taxon>Mycobacterium simiae complex</taxon>
    </lineage>
</organism>
<feature type="compositionally biased region" description="Low complexity" evidence="9">
    <location>
        <begin position="68"/>
        <end position="77"/>
    </location>
</feature>
<evidence type="ECO:0000256" key="8">
    <source>
        <dbReference type="ARBA" id="ARBA00093801"/>
    </source>
</evidence>
<proteinExistence type="inferred from homology"/>
<evidence type="ECO:0000256" key="7">
    <source>
        <dbReference type="ARBA" id="ARBA00093787"/>
    </source>
</evidence>
<gene>
    <name evidence="11" type="ORF">AWC19_23615</name>
</gene>
<evidence type="ECO:0000256" key="9">
    <source>
        <dbReference type="SAM" id="MobiDB-lite"/>
    </source>
</evidence>
<comment type="caution">
    <text evidence="11">The sequence shown here is derived from an EMBL/GenBank/DDBJ whole genome shotgun (WGS) entry which is preliminary data.</text>
</comment>
<keyword evidence="3 10" id="KW-0732">Signal</keyword>
<keyword evidence="12" id="KW-1185">Reference proteome</keyword>
<evidence type="ECO:0000256" key="6">
    <source>
        <dbReference type="ARBA" id="ARBA00093784"/>
    </source>
</evidence>
<dbReference type="InterPro" id="IPR058759">
    <property type="entry name" value="Pilin_mycobact"/>
</dbReference>
<dbReference type="Pfam" id="PF26380">
    <property type="entry name" value="Pilin_Mycobact"/>
    <property type="match status" value="1"/>
</dbReference>
<feature type="compositionally biased region" description="Pro residues" evidence="9">
    <location>
        <begin position="83"/>
        <end position="98"/>
    </location>
</feature>
<feature type="region of interest" description="Disordered" evidence="9">
    <location>
        <begin position="62"/>
        <end position="106"/>
    </location>
</feature>
<comment type="subcellular location">
    <subcellularLocation>
        <location evidence="1">Fimbrium</location>
    </subcellularLocation>
</comment>
<evidence type="ECO:0000256" key="1">
    <source>
        <dbReference type="ARBA" id="ARBA00004561"/>
    </source>
</evidence>
<evidence type="ECO:0000313" key="12">
    <source>
        <dbReference type="Proteomes" id="UP000193529"/>
    </source>
</evidence>
<comment type="similarity">
    <text evidence="6">Belongs to the mycobacterial pilin family.</text>
</comment>
<accession>A0A1X2A0Z0</accession>
<comment type="subunit">
    <text evidence="7">Forms a homomer composed of subunits assembled in a large structure.</text>
</comment>
<dbReference type="AlphaFoldDB" id="A0A1X2A0Z0"/>
<feature type="signal peptide" evidence="10">
    <location>
        <begin position="1"/>
        <end position="34"/>
    </location>
</feature>
<feature type="chain" id="PRO_5012913923" description="Pilin" evidence="10">
    <location>
        <begin position="35"/>
        <end position="125"/>
    </location>
</feature>
<protein>
    <recommendedName>
        <fullName evidence="2">Pilin</fullName>
    </recommendedName>
    <alternativeName>
        <fullName evidence="8">Pili structural subunit</fullName>
    </alternativeName>
</protein>
<dbReference type="Proteomes" id="UP000193529">
    <property type="component" value="Unassembled WGS sequence"/>
</dbReference>
<dbReference type="STRING" id="153971.AWC19_23615"/>
<name>A0A1X2A0Z0_9MYCO</name>
<evidence type="ECO:0000256" key="3">
    <source>
        <dbReference type="ARBA" id="ARBA00022729"/>
    </source>
</evidence>
<keyword evidence="5" id="KW-0281">Fimbrium</keyword>